<feature type="transmembrane region" description="Helical" evidence="14">
    <location>
        <begin position="162"/>
        <end position="182"/>
    </location>
</feature>
<dbReference type="CDD" id="cd00082">
    <property type="entry name" value="HisKA"/>
    <property type="match status" value="1"/>
</dbReference>
<evidence type="ECO:0000256" key="3">
    <source>
        <dbReference type="ARBA" id="ARBA00012438"/>
    </source>
</evidence>
<dbReference type="InterPro" id="IPR003661">
    <property type="entry name" value="HisK_dim/P_dom"/>
</dbReference>
<keyword evidence="13 14" id="KW-0472">Membrane</keyword>
<evidence type="ECO:0000259" key="16">
    <source>
        <dbReference type="PROSITE" id="PS50885"/>
    </source>
</evidence>
<dbReference type="SUPFAM" id="SSF47384">
    <property type="entry name" value="Homodimeric domain of signal transducing histidine kinase"/>
    <property type="match status" value="1"/>
</dbReference>
<dbReference type="InterPro" id="IPR003594">
    <property type="entry name" value="HATPase_dom"/>
</dbReference>
<comment type="catalytic activity">
    <reaction evidence="1">
        <text>ATP + protein L-histidine = ADP + protein N-phospho-L-histidine.</text>
        <dbReference type="EC" id="2.7.13.3"/>
    </reaction>
</comment>
<dbReference type="InterPro" id="IPR003660">
    <property type="entry name" value="HAMP_dom"/>
</dbReference>
<dbReference type="InterPro" id="IPR036890">
    <property type="entry name" value="HATPase_C_sf"/>
</dbReference>
<comment type="subcellular location">
    <subcellularLocation>
        <location evidence="2">Cell membrane</location>
        <topology evidence="2">Multi-pass membrane protein</topology>
    </subcellularLocation>
</comment>
<dbReference type="CDD" id="cd06225">
    <property type="entry name" value="HAMP"/>
    <property type="match status" value="1"/>
</dbReference>
<dbReference type="SMART" id="SM00387">
    <property type="entry name" value="HATPase_c"/>
    <property type="match status" value="1"/>
</dbReference>
<keyword evidence="7 14" id="KW-0812">Transmembrane</keyword>
<evidence type="ECO:0000313" key="18">
    <source>
        <dbReference type="Proteomes" id="UP001519887"/>
    </source>
</evidence>
<keyword evidence="11 14" id="KW-1133">Transmembrane helix</keyword>
<evidence type="ECO:0000256" key="7">
    <source>
        <dbReference type="ARBA" id="ARBA00022692"/>
    </source>
</evidence>
<dbReference type="PANTHER" id="PTHR45528:SF1">
    <property type="entry name" value="SENSOR HISTIDINE KINASE CPXA"/>
    <property type="match status" value="1"/>
</dbReference>
<evidence type="ECO:0000256" key="2">
    <source>
        <dbReference type="ARBA" id="ARBA00004651"/>
    </source>
</evidence>
<feature type="domain" description="HAMP" evidence="16">
    <location>
        <begin position="183"/>
        <end position="235"/>
    </location>
</feature>
<reference evidence="17 18" key="1">
    <citation type="submission" date="2021-07" db="EMBL/GenBank/DDBJ databases">
        <title>Paenibacillus radiodurans sp. nov., isolated from the southeastern edge of Tengger Desert.</title>
        <authorList>
            <person name="Zhang G."/>
        </authorList>
    </citation>
    <scope>NUCLEOTIDE SEQUENCE [LARGE SCALE GENOMIC DNA]</scope>
    <source>
        <strain evidence="17 18">CCM 7311</strain>
    </source>
</reference>
<evidence type="ECO:0000259" key="15">
    <source>
        <dbReference type="PROSITE" id="PS50109"/>
    </source>
</evidence>
<evidence type="ECO:0000256" key="13">
    <source>
        <dbReference type="ARBA" id="ARBA00023136"/>
    </source>
</evidence>
<protein>
    <recommendedName>
        <fullName evidence="3">histidine kinase</fullName>
        <ecNumber evidence="3">2.7.13.3</ecNumber>
    </recommendedName>
</protein>
<dbReference type="InterPro" id="IPR036097">
    <property type="entry name" value="HisK_dim/P_sf"/>
</dbReference>
<organism evidence="17 18">
    <name type="scientific">Paenibacillus sepulcri</name>
    <dbReference type="NCBI Taxonomy" id="359917"/>
    <lineage>
        <taxon>Bacteria</taxon>
        <taxon>Bacillati</taxon>
        <taxon>Bacillota</taxon>
        <taxon>Bacilli</taxon>
        <taxon>Bacillales</taxon>
        <taxon>Paenibacillaceae</taxon>
        <taxon>Paenibacillus</taxon>
    </lineage>
</organism>
<evidence type="ECO:0000256" key="5">
    <source>
        <dbReference type="ARBA" id="ARBA00022553"/>
    </source>
</evidence>
<evidence type="ECO:0000256" key="11">
    <source>
        <dbReference type="ARBA" id="ARBA00022989"/>
    </source>
</evidence>
<dbReference type="EMBL" id="JAHZIK010001272">
    <property type="protein sequence ID" value="MBW7458619.1"/>
    <property type="molecule type" value="Genomic_DNA"/>
</dbReference>
<evidence type="ECO:0000256" key="10">
    <source>
        <dbReference type="ARBA" id="ARBA00022840"/>
    </source>
</evidence>
<keyword evidence="10" id="KW-0067">ATP-binding</keyword>
<evidence type="ECO:0000313" key="17">
    <source>
        <dbReference type="EMBL" id="MBW7458619.1"/>
    </source>
</evidence>
<dbReference type="Pfam" id="PF02518">
    <property type="entry name" value="HATPase_c"/>
    <property type="match status" value="1"/>
</dbReference>
<dbReference type="Proteomes" id="UP001519887">
    <property type="component" value="Unassembled WGS sequence"/>
</dbReference>
<dbReference type="Gene3D" id="3.30.565.10">
    <property type="entry name" value="Histidine kinase-like ATPase, C-terminal domain"/>
    <property type="match status" value="1"/>
</dbReference>
<name>A0ABS7CCK6_9BACL</name>
<dbReference type="Gene3D" id="6.10.340.10">
    <property type="match status" value="1"/>
</dbReference>
<dbReference type="InterPro" id="IPR050398">
    <property type="entry name" value="HssS/ArlS-like"/>
</dbReference>
<dbReference type="SUPFAM" id="SSF55874">
    <property type="entry name" value="ATPase domain of HSP90 chaperone/DNA topoisomerase II/histidine kinase"/>
    <property type="match status" value="1"/>
</dbReference>
<evidence type="ECO:0000256" key="9">
    <source>
        <dbReference type="ARBA" id="ARBA00022777"/>
    </source>
</evidence>
<dbReference type="SMART" id="SM00304">
    <property type="entry name" value="HAMP"/>
    <property type="match status" value="1"/>
</dbReference>
<comment type="caution">
    <text evidence="17">The sequence shown here is derived from an EMBL/GenBank/DDBJ whole genome shotgun (WGS) entry which is preliminary data.</text>
</comment>
<keyword evidence="12" id="KW-0902">Two-component regulatory system</keyword>
<dbReference type="PROSITE" id="PS50109">
    <property type="entry name" value="HIS_KIN"/>
    <property type="match status" value="1"/>
</dbReference>
<dbReference type="Gene3D" id="1.10.287.130">
    <property type="match status" value="1"/>
</dbReference>
<keyword evidence="9 17" id="KW-0418">Kinase</keyword>
<dbReference type="Pfam" id="PF00512">
    <property type="entry name" value="HisKA"/>
    <property type="match status" value="1"/>
</dbReference>
<keyword evidence="6" id="KW-0808">Transferase</keyword>
<gene>
    <name evidence="17" type="ORF">K0U00_31710</name>
</gene>
<evidence type="ECO:0000256" key="12">
    <source>
        <dbReference type="ARBA" id="ARBA00023012"/>
    </source>
</evidence>
<keyword evidence="8" id="KW-0547">Nucleotide-binding</keyword>
<evidence type="ECO:0000256" key="14">
    <source>
        <dbReference type="SAM" id="Phobius"/>
    </source>
</evidence>
<keyword evidence="5" id="KW-0597">Phosphoprotein</keyword>
<dbReference type="InterPro" id="IPR005467">
    <property type="entry name" value="His_kinase_dom"/>
</dbReference>
<dbReference type="PROSITE" id="PS50885">
    <property type="entry name" value="HAMP"/>
    <property type="match status" value="1"/>
</dbReference>
<dbReference type="GO" id="GO:0016301">
    <property type="term" value="F:kinase activity"/>
    <property type="evidence" value="ECO:0007669"/>
    <property type="project" value="UniProtKB-KW"/>
</dbReference>
<evidence type="ECO:0000256" key="8">
    <source>
        <dbReference type="ARBA" id="ARBA00022741"/>
    </source>
</evidence>
<keyword evidence="4" id="KW-1003">Cell membrane</keyword>
<proteinExistence type="predicted"/>
<dbReference type="SMART" id="SM00388">
    <property type="entry name" value="HisKA"/>
    <property type="match status" value="1"/>
</dbReference>
<dbReference type="EC" id="2.7.13.3" evidence="3"/>
<keyword evidence="18" id="KW-1185">Reference proteome</keyword>
<evidence type="ECO:0000256" key="6">
    <source>
        <dbReference type="ARBA" id="ARBA00022679"/>
    </source>
</evidence>
<sequence length="451" mass="50518">MSRYLLIVLLALLFIPVMFALASLALVISAPVTRSLDTNTSQYGSAADLESAWHQEAAMLANQSADQINRRLKELKGKYPDASLFWVDVDGGTRLQLPQQAGLPLHWTASSAIRFMKESVNRDPFTVIALLGKDDSAKAFMVLQIQRSLLRHTAPLGYSTTYLIGFMVLMFVLFILLSWLFFRQIRVRLLGMQSAMALPADNSLPLPIVQHKEDEIGQLEGAFNEMVVQLRASRQREREEEELRKRLISNLSHDLRTPLTIISSQIYSLRRDVPGQSAQKALSQIEGKIGDMGSQIENLLSYTLMASGRYTLQTERQDVLRLVRESAAAWYPHWEKEGIDADVQLPEQPLIWNVDKEAFRRVLDNLFQNVARHAGGGAYIGIYTEEHEGTLALVIADRGEGMDTDSPGKGAGIGLAIVDYLLREMGLCRQTAGSMEGTRVYIYPRAMDSNF</sequence>
<accession>A0ABS7CCK6</accession>
<dbReference type="PANTHER" id="PTHR45528">
    <property type="entry name" value="SENSOR HISTIDINE KINASE CPXA"/>
    <property type="match status" value="1"/>
</dbReference>
<feature type="domain" description="Histidine kinase" evidence="15">
    <location>
        <begin position="250"/>
        <end position="436"/>
    </location>
</feature>
<evidence type="ECO:0000256" key="4">
    <source>
        <dbReference type="ARBA" id="ARBA00022475"/>
    </source>
</evidence>
<evidence type="ECO:0000256" key="1">
    <source>
        <dbReference type="ARBA" id="ARBA00000085"/>
    </source>
</evidence>